<gene>
    <name evidence="8" type="ORF">BUALT_Bualt04G0102000</name>
</gene>
<feature type="domain" description="Cyclin C-terminal" evidence="7">
    <location>
        <begin position="177"/>
        <end position="303"/>
    </location>
</feature>
<dbReference type="InterPro" id="IPR013763">
    <property type="entry name" value="Cyclin-like_dom"/>
</dbReference>
<dbReference type="SMART" id="SM00385">
    <property type="entry name" value="CYCLIN"/>
    <property type="match status" value="1"/>
</dbReference>
<dbReference type="InterPro" id="IPR004367">
    <property type="entry name" value="Cyclin_C-dom"/>
</dbReference>
<dbReference type="InterPro" id="IPR006671">
    <property type="entry name" value="Cyclin_N"/>
</dbReference>
<keyword evidence="4" id="KW-0131">Cell cycle</keyword>
<comment type="caution">
    <text evidence="8">The sequence shown here is derived from an EMBL/GenBank/DDBJ whole genome shotgun (WGS) entry which is preliminary data.</text>
</comment>
<evidence type="ECO:0000313" key="8">
    <source>
        <dbReference type="EMBL" id="KAG8384280.1"/>
    </source>
</evidence>
<dbReference type="SUPFAM" id="SSF47954">
    <property type="entry name" value="Cyclin-like"/>
    <property type="match status" value="2"/>
</dbReference>
<evidence type="ECO:0000259" key="7">
    <source>
        <dbReference type="SMART" id="SM01332"/>
    </source>
</evidence>
<keyword evidence="2" id="KW-0132">Cell division</keyword>
<evidence type="ECO:0000256" key="1">
    <source>
        <dbReference type="ARBA" id="ARBA00009065"/>
    </source>
</evidence>
<dbReference type="Pfam" id="PF02984">
    <property type="entry name" value="Cyclin_C"/>
    <property type="match status" value="1"/>
</dbReference>
<keyword evidence="3 5" id="KW-0195">Cyclin</keyword>
<feature type="domain" description="Cyclin-like" evidence="6">
    <location>
        <begin position="82"/>
        <end position="168"/>
    </location>
</feature>
<comment type="similarity">
    <text evidence="1">Belongs to the cyclin family. Cyclin D subfamily.</text>
</comment>
<evidence type="ECO:0000256" key="3">
    <source>
        <dbReference type="ARBA" id="ARBA00023127"/>
    </source>
</evidence>
<evidence type="ECO:0000313" key="9">
    <source>
        <dbReference type="Proteomes" id="UP000826271"/>
    </source>
</evidence>
<reference evidence="8" key="1">
    <citation type="submission" date="2019-10" db="EMBL/GenBank/DDBJ databases">
        <authorList>
            <person name="Zhang R."/>
            <person name="Pan Y."/>
            <person name="Wang J."/>
            <person name="Ma R."/>
            <person name="Yu S."/>
        </authorList>
    </citation>
    <scope>NUCLEOTIDE SEQUENCE</scope>
    <source>
        <strain evidence="8">LA-IB0</strain>
        <tissue evidence="8">Leaf</tissue>
    </source>
</reference>
<dbReference type="InterPro" id="IPR039361">
    <property type="entry name" value="Cyclin"/>
</dbReference>
<evidence type="ECO:0000259" key="6">
    <source>
        <dbReference type="SMART" id="SM00385"/>
    </source>
</evidence>
<proteinExistence type="inferred from homology"/>
<dbReference type="FunFam" id="1.10.472.10:FF:000069">
    <property type="entry name" value="Cyclin-D5-1"/>
    <property type="match status" value="1"/>
</dbReference>
<evidence type="ECO:0000256" key="5">
    <source>
        <dbReference type="RuleBase" id="RU000383"/>
    </source>
</evidence>
<sequence>MEMEGADNSLQSLLCVDEDVSCLDETYNDQDENFDFCSVYESDSESIEMLIQSETTRFHSSGVVSVQTERTWLKRRRLDAIKWIINTRALFGFHFQTAYLSLIYFDWFLSRMSIDNDKLWAIRLLSVACLTLAAKMEECEVPALSEFHVDEYNFEGNMIKRMELLVLKTLEWKMNCVTPFVYLKYFTIKFGEDCRRKDVVNRAVELIVAVMEVVNVMEYRPSVIAAAAVLAAYDYQLTKKDLEVKINAIPLWGSLEKEHIVSCYSLLKEIEMLKTSKSIISPHLRLTHSSFIDVLDGSSITSSVGVKRRLTYIDGDQHCPLHKNPKSQ</sequence>
<dbReference type="AlphaFoldDB" id="A0AAV6XYI7"/>
<dbReference type="CDD" id="cd20543">
    <property type="entry name" value="CYCLIN_AtCycD-like_rpt1"/>
    <property type="match status" value="1"/>
</dbReference>
<protein>
    <submittedName>
        <fullName evidence="8">Uncharacterized protein</fullName>
    </submittedName>
</protein>
<evidence type="ECO:0000256" key="4">
    <source>
        <dbReference type="ARBA" id="ARBA00023306"/>
    </source>
</evidence>
<dbReference type="CDD" id="cd20544">
    <property type="entry name" value="CYCLIN_AtCycD-like_rpt2"/>
    <property type="match status" value="1"/>
</dbReference>
<dbReference type="Gene3D" id="1.10.472.10">
    <property type="entry name" value="Cyclin-like"/>
    <property type="match status" value="2"/>
</dbReference>
<dbReference type="SMART" id="SM01332">
    <property type="entry name" value="Cyclin_C"/>
    <property type="match status" value="1"/>
</dbReference>
<dbReference type="GO" id="GO:0051301">
    <property type="term" value="P:cell division"/>
    <property type="evidence" value="ECO:0007669"/>
    <property type="project" value="UniProtKB-KW"/>
</dbReference>
<dbReference type="InterPro" id="IPR036915">
    <property type="entry name" value="Cyclin-like_sf"/>
</dbReference>
<dbReference type="EMBL" id="WHWC01000004">
    <property type="protein sequence ID" value="KAG8384280.1"/>
    <property type="molecule type" value="Genomic_DNA"/>
</dbReference>
<organism evidence="8 9">
    <name type="scientific">Buddleja alternifolia</name>
    <dbReference type="NCBI Taxonomy" id="168488"/>
    <lineage>
        <taxon>Eukaryota</taxon>
        <taxon>Viridiplantae</taxon>
        <taxon>Streptophyta</taxon>
        <taxon>Embryophyta</taxon>
        <taxon>Tracheophyta</taxon>
        <taxon>Spermatophyta</taxon>
        <taxon>Magnoliopsida</taxon>
        <taxon>eudicotyledons</taxon>
        <taxon>Gunneridae</taxon>
        <taxon>Pentapetalae</taxon>
        <taxon>asterids</taxon>
        <taxon>lamiids</taxon>
        <taxon>Lamiales</taxon>
        <taxon>Scrophulariaceae</taxon>
        <taxon>Buddlejeae</taxon>
        <taxon>Buddleja</taxon>
    </lineage>
</organism>
<name>A0AAV6XYI7_9LAMI</name>
<dbReference type="Proteomes" id="UP000826271">
    <property type="component" value="Unassembled WGS sequence"/>
</dbReference>
<accession>A0AAV6XYI7</accession>
<dbReference type="PANTHER" id="PTHR10177">
    <property type="entry name" value="CYCLINS"/>
    <property type="match status" value="1"/>
</dbReference>
<keyword evidence="9" id="KW-1185">Reference proteome</keyword>
<evidence type="ECO:0000256" key="2">
    <source>
        <dbReference type="ARBA" id="ARBA00022618"/>
    </source>
</evidence>
<dbReference type="Pfam" id="PF00134">
    <property type="entry name" value="Cyclin_N"/>
    <property type="match status" value="1"/>
</dbReference>